<dbReference type="InterPro" id="IPR000504">
    <property type="entry name" value="RRM_dom"/>
</dbReference>
<dbReference type="PROSITE" id="PS50102">
    <property type="entry name" value="RRM"/>
    <property type="match status" value="1"/>
</dbReference>
<dbReference type="PANTHER" id="PTHR23236:SF12">
    <property type="entry name" value="EUKARYOTIC INITIATION FACTOR 4B-RELATED"/>
    <property type="match status" value="1"/>
</dbReference>
<dbReference type="Gene3D" id="3.30.70.330">
    <property type="match status" value="1"/>
</dbReference>
<accession>A0ABM1N0S9</accession>
<dbReference type="InterPro" id="IPR035979">
    <property type="entry name" value="RBD_domain_sf"/>
</dbReference>
<reference evidence="5" key="1">
    <citation type="submission" date="2025-08" db="UniProtKB">
        <authorList>
            <consortium name="RefSeq"/>
        </authorList>
    </citation>
    <scope>IDENTIFICATION</scope>
    <source>
        <tissue evidence="5">Whole Larva</tissue>
    </source>
</reference>
<proteinExistence type="predicted"/>
<keyword evidence="1 2" id="KW-0694">RNA-binding</keyword>
<name>A0ABM1N0S9_NICVS</name>
<dbReference type="SMART" id="SM00360">
    <property type="entry name" value="RRM"/>
    <property type="match status" value="1"/>
</dbReference>
<dbReference type="SUPFAM" id="SSF54928">
    <property type="entry name" value="RNA-binding domain, RBD"/>
    <property type="match status" value="1"/>
</dbReference>
<evidence type="ECO:0000259" key="3">
    <source>
        <dbReference type="PROSITE" id="PS50102"/>
    </source>
</evidence>
<evidence type="ECO:0000313" key="5">
    <source>
        <dbReference type="RefSeq" id="XP_017780429.1"/>
    </source>
</evidence>
<dbReference type="PANTHER" id="PTHR23236">
    <property type="entry name" value="EUKARYOTIC TRANSLATION INITIATION FACTOR 4B/4H"/>
    <property type="match status" value="1"/>
</dbReference>
<sequence>MSSNIEESKLINEVVVLSSQGQKTHMEISGKSSMSLSIRDRLLIDKVKSFNNCIYVGNLDHRITKKELEVHFSRCGYINNIRILVSMIKGLHQGHAYIEFFDENSLFVASCLDGTYLYNKPIEVLPRKSNGPVSTSRYYTNIFGPFSDVEDFYKVEEEEEKESDDSSVDGEMTKEEMARWQRNEAVMRVRRWRVTQKPY</sequence>
<dbReference type="RefSeq" id="XP_017780429.1">
    <property type="nucleotide sequence ID" value="XM_017924940.1"/>
</dbReference>
<evidence type="ECO:0000313" key="4">
    <source>
        <dbReference type="Proteomes" id="UP000695000"/>
    </source>
</evidence>
<feature type="domain" description="RRM" evidence="3">
    <location>
        <begin position="52"/>
        <end position="129"/>
    </location>
</feature>
<dbReference type="Proteomes" id="UP000695000">
    <property type="component" value="Unplaced"/>
</dbReference>
<protein>
    <submittedName>
        <fullName evidence="5">Polyadenylate-binding protein 2-like</fullName>
    </submittedName>
</protein>
<evidence type="ECO:0000256" key="2">
    <source>
        <dbReference type="PROSITE-ProRule" id="PRU00176"/>
    </source>
</evidence>
<evidence type="ECO:0000256" key="1">
    <source>
        <dbReference type="ARBA" id="ARBA00022884"/>
    </source>
</evidence>
<keyword evidence="4" id="KW-1185">Reference proteome</keyword>
<dbReference type="Pfam" id="PF00076">
    <property type="entry name" value="RRM_1"/>
    <property type="match status" value="1"/>
</dbReference>
<organism evidence="4 5">
    <name type="scientific">Nicrophorus vespilloides</name>
    <name type="common">Boreal carrion beetle</name>
    <dbReference type="NCBI Taxonomy" id="110193"/>
    <lineage>
        <taxon>Eukaryota</taxon>
        <taxon>Metazoa</taxon>
        <taxon>Ecdysozoa</taxon>
        <taxon>Arthropoda</taxon>
        <taxon>Hexapoda</taxon>
        <taxon>Insecta</taxon>
        <taxon>Pterygota</taxon>
        <taxon>Neoptera</taxon>
        <taxon>Endopterygota</taxon>
        <taxon>Coleoptera</taxon>
        <taxon>Polyphaga</taxon>
        <taxon>Staphyliniformia</taxon>
        <taxon>Silphidae</taxon>
        <taxon>Nicrophorinae</taxon>
        <taxon>Nicrophorus</taxon>
    </lineage>
</organism>
<dbReference type="GeneID" id="108565458"/>
<dbReference type="InterPro" id="IPR012677">
    <property type="entry name" value="Nucleotide-bd_a/b_plait_sf"/>
</dbReference>
<gene>
    <name evidence="5" type="primary">LOC108565458</name>
</gene>